<gene>
    <name evidence="1" type="ORF">PQR57_48125</name>
</gene>
<dbReference type="Proteomes" id="UP001629230">
    <property type="component" value="Unassembled WGS sequence"/>
</dbReference>
<evidence type="ECO:0000313" key="2">
    <source>
        <dbReference type="Proteomes" id="UP001629230"/>
    </source>
</evidence>
<dbReference type="RefSeq" id="WP_165923934.1">
    <property type="nucleotide sequence ID" value="NZ_JAQQEZ010000165.1"/>
</dbReference>
<name>A0ABW9B9K5_9BURK</name>
<keyword evidence="2" id="KW-1185">Reference proteome</keyword>
<sequence length="53" mass="5782">MKTQRENTARDDTIFCIDASVKTAASRALRHGVARSNSEALRIPLHGPGNTFV</sequence>
<dbReference type="EMBL" id="JAQQEZ010000165">
    <property type="protein sequence ID" value="MFM0008631.1"/>
    <property type="molecule type" value="Genomic_DNA"/>
</dbReference>
<proteinExistence type="predicted"/>
<evidence type="ECO:0000313" key="1">
    <source>
        <dbReference type="EMBL" id="MFM0008631.1"/>
    </source>
</evidence>
<organism evidence="1 2">
    <name type="scientific">Paraburkholderia dipogonis</name>
    <dbReference type="NCBI Taxonomy" id="1211383"/>
    <lineage>
        <taxon>Bacteria</taxon>
        <taxon>Pseudomonadati</taxon>
        <taxon>Pseudomonadota</taxon>
        <taxon>Betaproteobacteria</taxon>
        <taxon>Burkholderiales</taxon>
        <taxon>Burkholderiaceae</taxon>
        <taxon>Paraburkholderia</taxon>
    </lineage>
</organism>
<accession>A0ABW9B9K5</accession>
<comment type="caution">
    <text evidence="1">The sequence shown here is derived from an EMBL/GenBank/DDBJ whole genome shotgun (WGS) entry which is preliminary data.</text>
</comment>
<reference evidence="1 2" key="1">
    <citation type="journal article" date="2024" name="Chem. Sci.">
        <title>Discovery of megapolipeptins by genome mining of a Burkholderiales bacteria collection.</title>
        <authorList>
            <person name="Paulo B.S."/>
            <person name="Recchia M.J.J."/>
            <person name="Lee S."/>
            <person name="Fergusson C.H."/>
            <person name="Romanowski S.B."/>
            <person name="Hernandez A."/>
            <person name="Krull N."/>
            <person name="Liu D.Y."/>
            <person name="Cavanagh H."/>
            <person name="Bos A."/>
            <person name="Gray C.A."/>
            <person name="Murphy B.T."/>
            <person name="Linington R.G."/>
            <person name="Eustaquio A.S."/>
        </authorList>
    </citation>
    <scope>NUCLEOTIDE SEQUENCE [LARGE SCALE GENOMIC DNA]</scope>
    <source>
        <strain evidence="1 2">RL17-350-BIC-A</strain>
    </source>
</reference>
<protein>
    <submittedName>
        <fullName evidence="1">Uncharacterized protein</fullName>
    </submittedName>
</protein>